<dbReference type="PROSITE" id="PS51387">
    <property type="entry name" value="FAD_PCMH"/>
    <property type="match status" value="1"/>
</dbReference>
<organism evidence="5 6">
    <name type="scientific">[Torrubiella] hemipterigena</name>
    <dbReference type="NCBI Taxonomy" id="1531966"/>
    <lineage>
        <taxon>Eukaryota</taxon>
        <taxon>Fungi</taxon>
        <taxon>Dikarya</taxon>
        <taxon>Ascomycota</taxon>
        <taxon>Pezizomycotina</taxon>
        <taxon>Sordariomycetes</taxon>
        <taxon>Hypocreomycetidae</taxon>
        <taxon>Hypocreales</taxon>
        <taxon>Clavicipitaceae</taxon>
        <taxon>Clavicipitaceae incertae sedis</taxon>
        <taxon>'Torrubiella' clade</taxon>
    </lineage>
</organism>
<proteinExistence type="inferred from homology"/>
<keyword evidence="3" id="KW-0732">Signal</keyword>
<dbReference type="InterPro" id="IPR016169">
    <property type="entry name" value="FAD-bd_PCMH_sub2"/>
</dbReference>
<dbReference type="STRING" id="1531966.A0A0A1T4Q4"/>
<keyword evidence="2" id="KW-0560">Oxidoreductase</keyword>
<dbReference type="EMBL" id="CDHN01000001">
    <property type="protein sequence ID" value="CEJ81070.1"/>
    <property type="molecule type" value="Genomic_DNA"/>
</dbReference>
<evidence type="ECO:0000313" key="5">
    <source>
        <dbReference type="EMBL" id="CEJ81070.1"/>
    </source>
</evidence>
<gene>
    <name evidence="5" type="ORF">VHEMI01220</name>
</gene>
<evidence type="ECO:0000313" key="6">
    <source>
        <dbReference type="Proteomes" id="UP000039046"/>
    </source>
</evidence>
<dbReference type="Pfam" id="PF01565">
    <property type="entry name" value="FAD_binding_4"/>
    <property type="match status" value="1"/>
</dbReference>
<dbReference type="GO" id="GO:0016491">
    <property type="term" value="F:oxidoreductase activity"/>
    <property type="evidence" value="ECO:0007669"/>
    <property type="project" value="UniProtKB-KW"/>
</dbReference>
<evidence type="ECO:0000256" key="1">
    <source>
        <dbReference type="ARBA" id="ARBA00005466"/>
    </source>
</evidence>
<sequence>MKSSLQALALALASILLPVANSSTPDNTNTKSCKCFPGDECWPSEADWSAFNTTVGGRLIKTVPLGSPCHDPHYDEAKCKELRDGWLRVSVHLDSSSSIQDPIFANASCDPFTPRSSPCLMGNYVQYAVNVSSPADIAATVRFSEQRNIRLVIRNTGHDYVGRSTGAGALAIWTHYLKGIEIKDWASKEHRGKALKIAAGTMGYEVLQSAAAAKLVATTGECPTVGVAGGYVQSGGHSPLSTAFGLGADQTLEFEVVTADGKLVTANPSRNADLFWALSGSGSGTFGVVVSLTMKAHPDAVTSGVSLTIQDPGHDYADILNVWHDNLPAVLDSGFMATYLANKATLSFMPITGFNRTKADLEKGLAPFLTAMAARGITVKPLYTQFDSYHDHYVHYFGPLPAGAFGTAGEYLIGGRLLSRHALPGVASAINETFQLGAGFIGQAVNVSRFDSPARAVLPQWRNTVIMSSYYVPYNFNVPFADMEARQNFITDEIMPKIEAMTPDAGAYINEADFQQRDWQKTFFGSNYRKLLEVKRKYDPKGLFYNSLAVGSEKWKVLDDGRLCVAKCAK</sequence>
<comment type="similarity">
    <text evidence="1">Belongs to the oxygen-dependent FAD-linked oxidoreductase family.</text>
</comment>
<dbReference type="AlphaFoldDB" id="A0A0A1T4Q4"/>
<dbReference type="InterPro" id="IPR016166">
    <property type="entry name" value="FAD-bd_PCMH"/>
</dbReference>
<dbReference type="Gene3D" id="3.30.465.10">
    <property type="match status" value="2"/>
</dbReference>
<dbReference type="PANTHER" id="PTHR13878">
    <property type="entry name" value="GULONOLACTONE OXIDASE"/>
    <property type="match status" value="1"/>
</dbReference>
<name>A0A0A1T4Q4_9HYPO</name>
<dbReference type="GO" id="GO:0071949">
    <property type="term" value="F:FAD binding"/>
    <property type="evidence" value="ECO:0007669"/>
    <property type="project" value="InterPro"/>
</dbReference>
<dbReference type="Proteomes" id="UP000039046">
    <property type="component" value="Unassembled WGS sequence"/>
</dbReference>
<protein>
    <recommendedName>
        <fullName evidence="4">FAD-binding PCMH-type domain-containing protein</fullName>
    </recommendedName>
</protein>
<evidence type="ECO:0000256" key="2">
    <source>
        <dbReference type="ARBA" id="ARBA00023002"/>
    </source>
</evidence>
<keyword evidence="6" id="KW-1185">Reference proteome</keyword>
<feature type="domain" description="FAD-binding PCMH-type" evidence="4">
    <location>
        <begin position="121"/>
        <end position="299"/>
    </location>
</feature>
<evidence type="ECO:0000256" key="3">
    <source>
        <dbReference type="SAM" id="SignalP"/>
    </source>
</evidence>
<dbReference type="InterPro" id="IPR006094">
    <property type="entry name" value="Oxid_FAD_bind_N"/>
</dbReference>
<accession>A0A0A1T4Q4</accession>
<feature type="signal peptide" evidence="3">
    <location>
        <begin position="1"/>
        <end position="22"/>
    </location>
</feature>
<feature type="chain" id="PRO_5001989848" description="FAD-binding PCMH-type domain-containing protein" evidence="3">
    <location>
        <begin position="23"/>
        <end position="570"/>
    </location>
</feature>
<dbReference type="OrthoDB" id="9983560at2759"/>
<dbReference type="PANTHER" id="PTHR13878:SF91">
    <property type="entry name" value="FAD BINDING DOMAIN PROTEIN (AFU_ORTHOLOGUE AFUA_6G12070)-RELATED"/>
    <property type="match status" value="1"/>
</dbReference>
<dbReference type="Pfam" id="PF08031">
    <property type="entry name" value="BBE"/>
    <property type="match status" value="1"/>
</dbReference>
<evidence type="ECO:0000259" key="4">
    <source>
        <dbReference type="PROSITE" id="PS51387"/>
    </source>
</evidence>
<dbReference type="SUPFAM" id="SSF56176">
    <property type="entry name" value="FAD-binding/transporter-associated domain-like"/>
    <property type="match status" value="1"/>
</dbReference>
<reference evidence="5 6" key="1">
    <citation type="journal article" date="2015" name="Genome Announc.">
        <title>Draft Genome Sequence and Gene Annotation of the Entomopathogenic Fungus Verticillium hemipterigenum.</title>
        <authorList>
            <person name="Horn F."/>
            <person name="Habel A."/>
            <person name="Scharf D.H."/>
            <person name="Dworschak J."/>
            <person name="Brakhage A.A."/>
            <person name="Guthke R."/>
            <person name="Hertweck C."/>
            <person name="Linde J."/>
        </authorList>
    </citation>
    <scope>NUCLEOTIDE SEQUENCE [LARGE SCALE GENOMIC DNA]</scope>
</reference>
<dbReference type="HOGENOM" id="CLU_018354_4_2_1"/>
<dbReference type="InterPro" id="IPR012951">
    <property type="entry name" value="BBE"/>
</dbReference>
<dbReference type="InterPro" id="IPR050432">
    <property type="entry name" value="FAD-linked_Oxidoreductases_BP"/>
</dbReference>
<dbReference type="InterPro" id="IPR036318">
    <property type="entry name" value="FAD-bd_PCMH-like_sf"/>
</dbReference>